<comment type="function">
    <text evidence="6">Redox regulated molecular chaperone. Protects both thermally unfolding and oxidatively damaged proteins from irreversible aggregation. Plays an important role in the bacterial defense system toward oxidative stress.</text>
</comment>
<evidence type="ECO:0000256" key="4">
    <source>
        <dbReference type="ARBA" id="ARBA00023186"/>
    </source>
</evidence>
<dbReference type="SUPFAM" id="SSF64397">
    <property type="entry name" value="Hsp33 domain"/>
    <property type="match status" value="1"/>
</dbReference>
<dbReference type="GO" id="GO:0044183">
    <property type="term" value="F:protein folding chaperone"/>
    <property type="evidence" value="ECO:0007669"/>
    <property type="project" value="TreeGrafter"/>
</dbReference>
<comment type="subcellular location">
    <subcellularLocation>
        <location evidence="6">Cytoplasm</location>
    </subcellularLocation>
</comment>
<dbReference type="KEGG" id="mvs:MVIS_0261"/>
<dbReference type="CDD" id="cd00498">
    <property type="entry name" value="Hsp33"/>
    <property type="match status" value="1"/>
</dbReference>
<sequence>MSQKDLLHRYLFEEHQVRGEIVQLEQSFIDILENLNYPRPIQRLLGELQVATSLLTATLKFKGSITVQLQGDGPVTLAVINGNEDLELRGVARWNGSVPDTNNVKELIGKGVMVITVSPDKGERYQGIVDLGGETLQECLEQYFEQSEQLTTRLWFRTGKVGYRKQAAGMMLQKLPASDDKKSSHEDFEHLVALTATIKDDELFNLDAEDVLVRLYHQEKVRLFDPQTVSFKCGCSHERSATALLSVAKEELLDIIAEKGQIEMHCDYCGSLYAFNAGDVEDIHSPQIGNPVH</sequence>
<dbReference type="GO" id="GO:0051082">
    <property type="term" value="F:unfolded protein binding"/>
    <property type="evidence" value="ECO:0007669"/>
    <property type="project" value="UniProtKB-UniRule"/>
</dbReference>
<dbReference type="Gene3D" id="3.55.30.10">
    <property type="entry name" value="Hsp33 domain"/>
    <property type="match status" value="1"/>
</dbReference>
<dbReference type="InterPro" id="IPR016154">
    <property type="entry name" value="Heat_shock_Hsp33_C"/>
</dbReference>
<dbReference type="PIRSF" id="PIRSF005261">
    <property type="entry name" value="Heat_shock_Hsp33"/>
    <property type="match status" value="1"/>
</dbReference>
<accession>A0A090I8T9</accession>
<dbReference type="AlphaFoldDB" id="A0A090I8T9"/>
<feature type="disulfide bond" description="Redox-active" evidence="6">
    <location>
        <begin position="266"/>
        <end position="269"/>
    </location>
</feature>
<evidence type="ECO:0000313" key="8">
    <source>
        <dbReference type="EMBL" id="SGZ06509.1"/>
    </source>
</evidence>
<keyword evidence="8" id="KW-0346">Stress response</keyword>
<dbReference type="STRING" id="80854.MVIS_0261"/>
<dbReference type="HAMAP" id="MF_00117">
    <property type="entry name" value="HslO"/>
    <property type="match status" value="1"/>
</dbReference>
<keyword evidence="2 6" id="KW-0862">Zinc</keyword>
<proteinExistence type="inferred from homology"/>
<dbReference type="Gene3D" id="3.90.1280.10">
    <property type="entry name" value="HSP33 redox switch-like"/>
    <property type="match status" value="1"/>
</dbReference>
<evidence type="ECO:0000256" key="3">
    <source>
        <dbReference type="ARBA" id="ARBA00023157"/>
    </source>
</evidence>
<dbReference type="PANTHER" id="PTHR30111">
    <property type="entry name" value="33 KDA CHAPERONIN"/>
    <property type="match status" value="1"/>
</dbReference>
<dbReference type="InterPro" id="IPR023212">
    <property type="entry name" value="Hsp33_helix_hairpin_bin_dom_sf"/>
</dbReference>
<evidence type="ECO:0000256" key="5">
    <source>
        <dbReference type="ARBA" id="ARBA00023284"/>
    </source>
</evidence>
<dbReference type="HOGENOM" id="CLU_054493_0_0_6"/>
<dbReference type="InterPro" id="IPR000397">
    <property type="entry name" value="Heat_shock_Hsp33"/>
</dbReference>
<dbReference type="Proteomes" id="UP000183794">
    <property type="component" value="Unassembled WGS sequence"/>
</dbReference>
<dbReference type="InterPro" id="IPR016153">
    <property type="entry name" value="Heat_shock_Hsp33_N"/>
</dbReference>
<keyword evidence="5 6" id="KW-0676">Redox-active center</keyword>
<organism evidence="8 10">
    <name type="scientific">Moritella viscosa</name>
    <dbReference type="NCBI Taxonomy" id="80854"/>
    <lineage>
        <taxon>Bacteria</taxon>
        <taxon>Pseudomonadati</taxon>
        <taxon>Pseudomonadota</taxon>
        <taxon>Gammaproteobacteria</taxon>
        <taxon>Alteromonadales</taxon>
        <taxon>Moritellaceae</taxon>
        <taxon>Moritella</taxon>
    </lineage>
</organism>
<evidence type="ECO:0000313" key="7">
    <source>
        <dbReference type="EMBL" id="SGY94886.1"/>
    </source>
</evidence>
<reference evidence="7 9" key="1">
    <citation type="submission" date="2016-11" db="EMBL/GenBank/DDBJ databases">
        <authorList>
            <person name="Klemetsen T."/>
        </authorList>
    </citation>
    <scope>NUCLEOTIDE SEQUENCE [LARGE SCALE GENOMIC DNA]</scope>
    <source>
        <strain evidence="7">MT 2528</strain>
    </source>
</reference>
<dbReference type="RefSeq" id="WP_045108741.1">
    <property type="nucleotide sequence ID" value="NZ_CAWQZC010000035.1"/>
</dbReference>
<dbReference type="EMBL" id="FPLJ01000063">
    <property type="protein sequence ID" value="SGY94886.1"/>
    <property type="molecule type" value="Genomic_DNA"/>
</dbReference>
<comment type="similarity">
    <text evidence="6">Belongs to the HSP33 family.</text>
</comment>
<dbReference type="Gene3D" id="1.10.287.480">
    <property type="entry name" value="helix hairpin bin"/>
    <property type="match status" value="1"/>
</dbReference>
<evidence type="ECO:0000313" key="10">
    <source>
        <dbReference type="Proteomes" id="UP000183794"/>
    </source>
</evidence>
<dbReference type="GO" id="GO:0005737">
    <property type="term" value="C:cytoplasm"/>
    <property type="evidence" value="ECO:0007669"/>
    <property type="project" value="UniProtKB-SubCell"/>
</dbReference>
<dbReference type="PANTHER" id="PTHR30111:SF1">
    <property type="entry name" value="33 KDA CHAPERONIN"/>
    <property type="match status" value="1"/>
</dbReference>
<comment type="PTM">
    <text evidence="6">Under oxidizing conditions two disulfide bonds are formed involving the reactive cysteines. Under reducing conditions zinc is bound to the reactive cysteines and the protein is inactive.</text>
</comment>
<keyword evidence="4 6" id="KW-0143">Chaperone</keyword>
<protein>
    <recommendedName>
        <fullName evidence="6">33 kDa chaperonin</fullName>
    </recommendedName>
    <alternativeName>
        <fullName evidence="6">Heat shock protein 33 homolog</fullName>
        <shortName evidence="6">HSP33</shortName>
    </alternativeName>
</protein>
<gene>
    <name evidence="6" type="primary">hslO</name>
    <name evidence="7" type="ORF">MT2528_2873</name>
    <name evidence="8" type="ORF">NVI5450_3067</name>
</gene>
<dbReference type="PATRIC" id="fig|80854.5.peg.272"/>
<evidence type="ECO:0000256" key="6">
    <source>
        <dbReference type="HAMAP-Rule" id="MF_00117"/>
    </source>
</evidence>
<dbReference type="EMBL" id="FPLD01000081">
    <property type="protein sequence ID" value="SGZ06509.1"/>
    <property type="molecule type" value="Genomic_DNA"/>
</dbReference>
<dbReference type="Proteomes" id="UP000182660">
    <property type="component" value="Unassembled WGS sequence"/>
</dbReference>
<dbReference type="GeneID" id="61296709"/>
<evidence type="ECO:0000256" key="2">
    <source>
        <dbReference type="ARBA" id="ARBA00022833"/>
    </source>
</evidence>
<feature type="disulfide bond" description="Redox-active" evidence="6">
    <location>
        <begin position="233"/>
        <end position="235"/>
    </location>
</feature>
<name>A0A090I8T9_9GAMM</name>
<keyword evidence="9" id="KW-1185">Reference proteome</keyword>
<evidence type="ECO:0000313" key="9">
    <source>
        <dbReference type="Proteomes" id="UP000182660"/>
    </source>
</evidence>
<dbReference type="OrthoDB" id="9793753at2"/>
<keyword evidence="1 6" id="KW-0963">Cytoplasm</keyword>
<dbReference type="NCBIfam" id="NF001033">
    <property type="entry name" value="PRK00114.1"/>
    <property type="match status" value="1"/>
</dbReference>
<dbReference type="Pfam" id="PF01430">
    <property type="entry name" value="HSP33"/>
    <property type="match status" value="1"/>
</dbReference>
<evidence type="ECO:0000256" key="1">
    <source>
        <dbReference type="ARBA" id="ARBA00022490"/>
    </source>
</evidence>
<dbReference type="GO" id="GO:0042026">
    <property type="term" value="P:protein refolding"/>
    <property type="evidence" value="ECO:0007669"/>
    <property type="project" value="TreeGrafter"/>
</dbReference>
<reference evidence="8 10" key="2">
    <citation type="submission" date="2016-11" db="EMBL/GenBank/DDBJ databases">
        <authorList>
            <person name="Jaros S."/>
            <person name="Januszkiewicz K."/>
            <person name="Wedrychowicz H."/>
        </authorList>
    </citation>
    <scope>NUCLEOTIDE SEQUENCE [LARGE SCALE GENOMIC DNA]</scope>
    <source>
        <strain evidence="8">NVI 5450</strain>
    </source>
</reference>
<dbReference type="SUPFAM" id="SSF118352">
    <property type="entry name" value="HSP33 redox switch-like"/>
    <property type="match status" value="1"/>
</dbReference>
<keyword evidence="3 6" id="KW-1015">Disulfide bond</keyword>